<evidence type="ECO:0000313" key="1">
    <source>
        <dbReference type="EMBL" id="KAI8429606.1"/>
    </source>
</evidence>
<organism evidence="1 2">
    <name type="scientific">Choristoneura fumiferana</name>
    <name type="common">Spruce budworm moth</name>
    <name type="synonym">Archips fumiferana</name>
    <dbReference type="NCBI Taxonomy" id="7141"/>
    <lineage>
        <taxon>Eukaryota</taxon>
        <taxon>Metazoa</taxon>
        <taxon>Ecdysozoa</taxon>
        <taxon>Arthropoda</taxon>
        <taxon>Hexapoda</taxon>
        <taxon>Insecta</taxon>
        <taxon>Pterygota</taxon>
        <taxon>Neoptera</taxon>
        <taxon>Endopterygota</taxon>
        <taxon>Lepidoptera</taxon>
        <taxon>Glossata</taxon>
        <taxon>Ditrysia</taxon>
        <taxon>Tortricoidea</taxon>
        <taxon>Tortricidae</taxon>
        <taxon>Tortricinae</taxon>
        <taxon>Choristoneura</taxon>
    </lineage>
</organism>
<dbReference type="Proteomes" id="UP001064048">
    <property type="component" value="Chromosome Z"/>
</dbReference>
<gene>
    <name evidence="1" type="ORF">MSG28_000204</name>
</gene>
<evidence type="ECO:0000313" key="2">
    <source>
        <dbReference type="Proteomes" id="UP001064048"/>
    </source>
</evidence>
<dbReference type="EMBL" id="CM046131">
    <property type="protein sequence ID" value="KAI8429606.1"/>
    <property type="molecule type" value="Genomic_DNA"/>
</dbReference>
<accession>A0ACC0JZM2</accession>
<keyword evidence="2" id="KW-1185">Reference proteome</keyword>
<proteinExistence type="predicted"/>
<comment type="caution">
    <text evidence="1">The sequence shown here is derived from an EMBL/GenBank/DDBJ whole genome shotgun (WGS) entry which is preliminary data.</text>
</comment>
<protein>
    <submittedName>
        <fullName evidence="1">Uncharacterized protein</fullName>
    </submittedName>
</protein>
<reference evidence="1 2" key="1">
    <citation type="journal article" date="2022" name="Genome Biol. Evol.">
        <title>The Spruce Budworm Genome: Reconstructing the Evolutionary History of Antifreeze Proteins.</title>
        <authorList>
            <person name="Beliveau C."/>
            <person name="Gagne P."/>
            <person name="Picq S."/>
            <person name="Vernygora O."/>
            <person name="Keeling C.I."/>
            <person name="Pinkney K."/>
            <person name="Doucet D."/>
            <person name="Wen F."/>
            <person name="Johnston J.S."/>
            <person name="Maaroufi H."/>
            <person name="Boyle B."/>
            <person name="Laroche J."/>
            <person name="Dewar K."/>
            <person name="Juretic N."/>
            <person name="Blackburn G."/>
            <person name="Nisole A."/>
            <person name="Brunet B."/>
            <person name="Brandao M."/>
            <person name="Lumley L."/>
            <person name="Duan J."/>
            <person name="Quan G."/>
            <person name="Lucarotti C.J."/>
            <person name="Roe A.D."/>
            <person name="Sperling F.A.H."/>
            <person name="Levesque R.C."/>
            <person name="Cusson M."/>
        </authorList>
    </citation>
    <scope>NUCLEOTIDE SEQUENCE [LARGE SCALE GENOMIC DNA]</scope>
    <source>
        <strain evidence="1">Glfc:IPQL:Cfum</strain>
    </source>
</reference>
<name>A0ACC0JZM2_CHOFU</name>
<sequence length="769" mass="86862">MDVDTLLESKDFFYGDDFLDQLTKDYQWSSILDATNASPSEILADAAPFLVPPISPLQSTKSSSNESSNSDSSSDDDSKNSSNAIARDSTISPFDWITNYNDEPPNNLGLEDIEEFLQKCDPQNSIPPVELPNVRPHERSGPVRPVVAIENGVIKIEGIKMENADYDETPKKTQHVERNSIQVSKGNGSLMNTYNYFRVVNEHCFPSITKDQAMINQQIKLVVDQKKVPTLVMENKNNVVPDSASSRKIAISPLPQRATCQRKVSPPRNNIVLYPAVVNGSPNGSVVQQKMSTTDDYNLCSVDLSNLSEDEIKALKKQQRMIKNRESACQSRQKKKDYVLSLQHQLIAAHNEIATLRRENTQLKNQLAQVCPRMRKIPRLDGRVLIPKKNIAVLCAMVFMVSLNFNILGWSSKPLVGPGTTHGNTRHLLWSEDSKEVPEPAYKEVANKSSYNPNCQNTTLKPGDFVNINQNESIRIAGELKRWIGRGKTLNWTYDEPKKRPKYMTGDKINGKIDLQFGGIFGSYRLFNKLNLDSNFDDFNARNVKNMRVKPRLPRMRRTKDMEFADTAVIDYETLYPKPIKPAEDFGYGDFGEWNALLEALHRRDDTFYVVGVGKGEHLLLPAVSHNVTRPPKMALILPARTGNESSMNDHVTLMQIDCSVVNTSLVKLKSEALPESLRMKNEQIKPAVYPSKPEPKPFYDKKTGKHSIDNNIASVLHNISNNISNYPTNYKKDSKVNHDLSKDDFFAQYLISKYEETKSDTKEMEDVV</sequence>